<evidence type="ECO:0000256" key="1">
    <source>
        <dbReference type="SAM" id="MobiDB-lite"/>
    </source>
</evidence>
<evidence type="ECO:0000313" key="2">
    <source>
        <dbReference type="EMBL" id="ETO22789.1"/>
    </source>
</evidence>
<accession>X6NAJ4</accession>
<proteinExistence type="predicted"/>
<dbReference type="EMBL" id="ASPP01010469">
    <property type="protein sequence ID" value="ETO22789.1"/>
    <property type="molecule type" value="Genomic_DNA"/>
</dbReference>
<keyword evidence="3" id="KW-1185">Reference proteome</keyword>
<feature type="region of interest" description="Disordered" evidence="1">
    <location>
        <begin position="1"/>
        <end position="155"/>
    </location>
</feature>
<dbReference type="Proteomes" id="UP000023152">
    <property type="component" value="Unassembled WGS sequence"/>
</dbReference>
<feature type="compositionally biased region" description="Low complexity" evidence="1">
    <location>
        <begin position="127"/>
        <end position="137"/>
    </location>
</feature>
<comment type="caution">
    <text evidence="2">The sequence shown here is derived from an EMBL/GenBank/DDBJ whole genome shotgun (WGS) entry which is preliminary data.</text>
</comment>
<name>X6NAJ4_RETFI</name>
<dbReference type="AlphaFoldDB" id="X6NAJ4"/>
<organism evidence="2 3">
    <name type="scientific">Reticulomyxa filosa</name>
    <dbReference type="NCBI Taxonomy" id="46433"/>
    <lineage>
        <taxon>Eukaryota</taxon>
        <taxon>Sar</taxon>
        <taxon>Rhizaria</taxon>
        <taxon>Retaria</taxon>
        <taxon>Foraminifera</taxon>
        <taxon>Monothalamids</taxon>
        <taxon>Reticulomyxidae</taxon>
        <taxon>Reticulomyxa</taxon>
    </lineage>
</organism>
<feature type="compositionally biased region" description="Polar residues" evidence="1">
    <location>
        <begin position="49"/>
        <end position="63"/>
    </location>
</feature>
<reference evidence="2 3" key="1">
    <citation type="journal article" date="2013" name="Curr. Biol.">
        <title>The Genome of the Foraminiferan Reticulomyxa filosa.</title>
        <authorList>
            <person name="Glockner G."/>
            <person name="Hulsmann N."/>
            <person name="Schleicher M."/>
            <person name="Noegel A.A."/>
            <person name="Eichinger L."/>
            <person name="Gallinger C."/>
            <person name="Pawlowski J."/>
            <person name="Sierra R."/>
            <person name="Euteneuer U."/>
            <person name="Pillet L."/>
            <person name="Moustafa A."/>
            <person name="Platzer M."/>
            <person name="Groth M."/>
            <person name="Szafranski K."/>
            <person name="Schliwa M."/>
        </authorList>
    </citation>
    <scope>NUCLEOTIDE SEQUENCE [LARGE SCALE GENOMIC DNA]</scope>
</reference>
<feature type="compositionally biased region" description="Basic and acidic residues" evidence="1">
    <location>
        <begin position="146"/>
        <end position="155"/>
    </location>
</feature>
<sequence length="205" mass="24299">MFRSNSGTSNDKTHIQLETLTNVEAVMSESNSENDKHVTGRKKEHRGHNNQIKEWQKRSQTLESSDHSEHDQFPPFKYSAEEVSRKKVFGAPNRTFYNNANDNDDSQNEKNVKSNIKPFDTSDLNSEEQLSVQSEQQPLMNWQQLHDPDSDHQMLADRKRQNSYERLNCNQPETEYIHRKSFEKRKVIYSKQQKTIYQKKKKMYD</sequence>
<feature type="compositionally biased region" description="Basic residues" evidence="1">
    <location>
        <begin position="39"/>
        <end position="48"/>
    </location>
</feature>
<evidence type="ECO:0000313" key="3">
    <source>
        <dbReference type="Proteomes" id="UP000023152"/>
    </source>
</evidence>
<feature type="compositionally biased region" description="Polar residues" evidence="1">
    <location>
        <begin position="1"/>
        <end position="22"/>
    </location>
</feature>
<gene>
    <name evidence="2" type="ORF">RFI_14405</name>
</gene>
<protein>
    <submittedName>
        <fullName evidence="2">Uncharacterized protein</fullName>
    </submittedName>
</protein>